<dbReference type="Pfam" id="PF01206">
    <property type="entry name" value="TusA"/>
    <property type="match status" value="1"/>
</dbReference>
<name>A0A2A9EYW3_9MICO</name>
<dbReference type="RefSeq" id="WP_098463850.1">
    <property type="nucleotide sequence ID" value="NZ_PDJJ01000001.1"/>
</dbReference>
<dbReference type="PANTHER" id="PTHR33279:SF6">
    <property type="entry name" value="SULFUR CARRIER PROTEIN YEDF-RELATED"/>
    <property type="match status" value="1"/>
</dbReference>
<dbReference type="InterPro" id="IPR001455">
    <property type="entry name" value="TusA-like"/>
</dbReference>
<feature type="region of interest" description="Disordered" evidence="2">
    <location>
        <begin position="67"/>
        <end position="86"/>
    </location>
</feature>
<reference evidence="4 5" key="1">
    <citation type="submission" date="2017-10" db="EMBL/GenBank/DDBJ databases">
        <title>Sequencing the genomes of 1000 actinobacteria strains.</title>
        <authorList>
            <person name="Klenk H.-P."/>
        </authorList>
    </citation>
    <scope>NUCLEOTIDE SEQUENCE [LARGE SCALE GENOMIC DNA]</scope>
    <source>
        <strain evidence="4 5">DSM 21863</strain>
    </source>
</reference>
<evidence type="ECO:0000313" key="4">
    <source>
        <dbReference type="EMBL" id="PFG43502.1"/>
    </source>
</evidence>
<dbReference type="PROSITE" id="PS01148">
    <property type="entry name" value="UPF0033"/>
    <property type="match status" value="1"/>
</dbReference>
<dbReference type="PANTHER" id="PTHR33279">
    <property type="entry name" value="SULFUR CARRIER PROTEIN YEDF-RELATED"/>
    <property type="match status" value="1"/>
</dbReference>
<feature type="domain" description="UPF0033" evidence="3">
    <location>
        <begin position="17"/>
        <end position="41"/>
    </location>
</feature>
<accession>A0A2A9EYW3</accession>
<dbReference type="EMBL" id="PDJJ01000001">
    <property type="protein sequence ID" value="PFG43502.1"/>
    <property type="molecule type" value="Genomic_DNA"/>
</dbReference>
<gene>
    <name evidence="4" type="ORF">ATJ88_2199</name>
</gene>
<keyword evidence="5" id="KW-1185">Reference proteome</keyword>
<dbReference type="CDD" id="cd00291">
    <property type="entry name" value="SirA_YedF_YeeD"/>
    <property type="match status" value="1"/>
</dbReference>
<organism evidence="4 5">
    <name type="scientific">Isoptericola jiangsuensis</name>
    <dbReference type="NCBI Taxonomy" id="548579"/>
    <lineage>
        <taxon>Bacteria</taxon>
        <taxon>Bacillati</taxon>
        <taxon>Actinomycetota</taxon>
        <taxon>Actinomycetes</taxon>
        <taxon>Micrococcales</taxon>
        <taxon>Promicromonosporaceae</taxon>
        <taxon>Isoptericola</taxon>
    </lineage>
</organism>
<dbReference type="Proteomes" id="UP000224130">
    <property type="component" value="Unassembled WGS sequence"/>
</dbReference>
<evidence type="ECO:0000256" key="2">
    <source>
        <dbReference type="SAM" id="MobiDB-lite"/>
    </source>
</evidence>
<comment type="similarity">
    <text evidence="1">Belongs to the sulfur carrier protein TusA family.</text>
</comment>
<proteinExistence type="inferred from homology"/>
<comment type="caution">
    <text evidence="4">The sequence shown here is derived from an EMBL/GenBank/DDBJ whole genome shotgun (WGS) entry which is preliminary data.</text>
</comment>
<protein>
    <submittedName>
        <fullName evidence="4">tRNA 2-thiouridine synthesizing protein A</fullName>
    </submittedName>
</protein>
<dbReference type="Gene3D" id="3.30.110.40">
    <property type="entry name" value="TusA-like domain"/>
    <property type="match status" value="1"/>
</dbReference>
<evidence type="ECO:0000259" key="3">
    <source>
        <dbReference type="PROSITE" id="PS01148"/>
    </source>
</evidence>
<dbReference type="InterPro" id="IPR036868">
    <property type="entry name" value="TusA-like_sf"/>
</dbReference>
<dbReference type="SUPFAM" id="SSF64307">
    <property type="entry name" value="SirA-like"/>
    <property type="match status" value="1"/>
</dbReference>
<dbReference type="OrthoDB" id="8636759at2"/>
<evidence type="ECO:0000256" key="1">
    <source>
        <dbReference type="ARBA" id="ARBA00008984"/>
    </source>
</evidence>
<evidence type="ECO:0000313" key="5">
    <source>
        <dbReference type="Proteomes" id="UP000224130"/>
    </source>
</evidence>
<sequence length="99" mass="10485">MTTPGGTPDAAAPEHVVDARGLRCPLPVVRLAALARDLAPGTVVAVLATDPAARHDVPAWARMRGHATTGEELVEPPDGDGRADDPHERWWRLTVRLGG</sequence>
<dbReference type="AlphaFoldDB" id="A0A2A9EYW3"/>